<keyword evidence="2" id="KW-1185">Reference proteome</keyword>
<organism evidence="1 2">
    <name type="scientific">Corchorus capsularis</name>
    <name type="common">Jute</name>
    <dbReference type="NCBI Taxonomy" id="210143"/>
    <lineage>
        <taxon>Eukaryota</taxon>
        <taxon>Viridiplantae</taxon>
        <taxon>Streptophyta</taxon>
        <taxon>Embryophyta</taxon>
        <taxon>Tracheophyta</taxon>
        <taxon>Spermatophyta</taxon>
        <taxon>Magnoliopsida</taxon>
        <taxon>eudicotyledons</taxon>
        <taxon>Gunneridae</taxon>
        <taxon>Pentapetalae</taxon>
        <taxon>rosids</taxon>
        <taxon>malvids</taxon>
        <taxon>Malvales</taxon>
        <taxon>Malvaceae</taxon>
        <taxon>Grewioideae</taxon>
        <taxon>Apeibeae</taxon>
        <taxon>Corchorus</taxon>
    </lineage>
</organism>
<dbReference type="Gramene" id="OMP08753">
    <property type="protein sequence ID" value="OMP08753"/>
    <property type="gene ID" value="CCACVL1_01093"/>
</dbReference>
<dbReference type="Proteomes" id="UP000188268">
    <property type="component" value="Unassembled WGS sequence"/>
</dbReference>
<dbReference type="EMBL" id="AWWV01003605">
    <property type="protein sequence ID" value="OMP08753.1"/>
    <property type="molecule type" value="Genomic_DNA"/>
</dbReference>
<dbReference type="AlphaFoldDB" id="A0A1R3KNS5"/>
<name>A0A1R3KNS5_COCAP</name>
<reference evidence="1 2" key="1">
    <citation type="submission" date="2013-09" db="EMBL/GenBank/DDBJ databases">
        <title>Corchorus capsularis genome sequencing.</title>
        <authorList>
            <person name="Alam M."/>
            <person name="Haque M.S."/>
            <person name="Islam M.S."/>
            <person name="Emdad E.M."/>
            <person name="Islam M.M."/>
            <person name="Ahmed B."/>
            <person name="Halim A."/>
            <person name="Hossen Q.M.M."/>
            <person name="Hossain M.Z."/>
            <person name="Ahmed R."/>
            <person name="Khan M.M."/>
            <person name="Islam R."/>
            <person name="Rashid M.M."/>
            <person name="Khan S.A."/>
            <person name="Rahman M.S."/>
            <person name="Alam M."/>
        </authorList>
    </citation>
    <scope>NUCLEOTIDE SEQUENCE [LARGE SCALE GENOMIC DNA]</scope>
    <source>
        <strain evidence="2">cv. CVL-1</strain>
        <tissue evidence="1">Whole seedling</tissue>
    </source>
</reference>
<protein>
    <submittedName>
        <fullName evidence="1">Uncharacterized protein</fullName>
    </submittedName>
</protein>
<proteinExistence type="predicted"/>
<evidence type="ECO:0000313" key="2">
    <source>
        <dbReference type="Proteomes" id="UP000188268"/>
    </source>
</evidence>
<gene>
    <name evidence="1" type="ORF">CCACVL1_01093</name>
</gene>
<accession>A0A1R3KNS5</accession>
<sequence length="136" mass="15413">TDKERHWKRAKTTKVHSFCDVEELFDGIPNCSKVSENLDQLLQSQRLTIDMFGDISPDHSEASPHPKALPLSAPEFTRFSADKVIEDGQLQLALILWESIQLKIARTPFDQVHLLVDEVRKIFAAIEGIKAVVLLH</sequence>
<dbReference type="OrthoDB" id="1836792at2759"/>
<comment type="caution">
    <text evidence="1">The sequence shown here is derived from an EMBL/GenBank/DDBJ whole genome shotgun (WGS) entry which is preliminary data.</text>
</comment>
<feature type="non-terminal residue" evidence="1">
    <location>
        <position position="1"/>
    </location>
</feature>
<evidence type="ECO:0000313" key="1">
    <source>
        <dbReference type="EMBL" id="OMP08753.1"/>
    </source>
</evidence>